<dbReference type="RefSeq" id="XP_052941545.1">
    <property type="nucleotide sequence ID" value="XM_053089213.1"/>
</dbReference>
<proteinExistence type="inferred from homology"/>
<keyword evidence="2" id="KW-0812">Transmembrane</keyword>
<evidence type="ECO:0000256" key="2">
    <source>
        <dbReference type="SAM" id="Phobius"/>
    </source>
</evidence>
<evidence type="ECO:0000256" key="1">
    <source>
        <dbReference type="ARBA" id="ARBA00006865"/>
    </source>
</evidence>
<dbReference type="Gene3D" id="2.60.120.200">
    <property type="match status" value="1"/>
</dbReference>
<evidence type="ECO:0000259" key="3">
    <source>
        <dbReference type="PROSITE" id="PS51762"/>
    </source>
</evidence>
<keyword evidence="2" id="KW-0472">Membrane</keyword>
<dbReference type="SUPFAM" id="SSF49899">
    <property type="entry name" value="Concanavalin A-like lectins/glucanases"/>
    <property type="match status" value="1"/>
</dbReference>
<protein>
    <submittedName>
        <fullName evidence="4">Concanavalin A-like lectin/glucanase domain-containing protein</fullName>
    </submittedName>
</protein>
<evidence type="ECO:0000313" key="5">
    <source>
        <dbReference type="Proteomes" id="UP001164286"/>
    </source>
</evidence>
<dbReference type="Proteomes" id="UP001164286">
    <property type="component" value="Unassembled WGS sequence"/>
</dbReference>
<organism evidence="4 5">
    <name type="scientific">Dioszegia hungarica</name>
    <dbReference type="NCBI Taxonomy" id="4972"/>
    <lineage>
        <taxon>Eukaryota</taxon>
        <taxon>Fungi</taxon>
        <taxon>Dikarya</taxon>
        <taxon>Basidiomycota</taxon>
        <taxon>Agaricomycotina</taxon>
        <taxon>Tremellomycetes</taxon>
        <taxon>Tremellales</taxon>
        <taxon>Bulleribasidiaceae</taxon>
        <taxon>Dioszegia</taxon>
    </lineage>
</organism>
<dbReference type="GO" id="GO:0005975">
    <property type="term" value="P:carbohydrate metabolic process"/>
    <property type="evidence" value="ECO:0007669"/>
    <property type="project" value="InterPro"/>
</dbReference>
<feature type="transmembrane region" description="Helical" evidence="2">
    <location>
        <begin position="20"/>
        <end position="41"/>
    </location>
</feature>
<dbReference type="EMBL" id="JAKWFO010000016">
    <property type="protein sequence ID" value="KAI9631768.1"/>
    <property type="molecule type" value="Genomic_DNA"/>
</dbReference>
<dbReference type="InterPro" id="IPR050546">
    <property type="entry name" value="Glycosyl_Hydrlase_16"/>
</dbReference>
<keyword evidence="2" id="KW-1133">Transmembrane helix</keyword>
<name>A0AA38LQP1_9TREE</name>
<reference evidence="4" key="1">
    <citation type="journal article" date="2022" name="G3 (Bethesda)">
        <title>High quality genome of the basidiomycete yeast Dioszegia hungarica PDD-24b-2 isolated from cloud water.</title>
        <authorList>
            <person name="Jarrige D."/>
            <person name="Haridas S."/>
            <person name="Bleykasten-Grosshans C."/>
            <person name="Joly M."/>
            <person name="Nadalig T."/>
            <person name="Sancelme M."/>
            <person name="Vuilleumier S."/>
            <person name="Grigoriev I.V."/>
            <person name="Amato P."/>
            <person name="Bringel F."/>
        </authorList>
    </citation>
    <scope>NUCLEOTIDE SEQUENCE</scope>
    <source>
        <strain evidence="4">PDD-24b-2</strain>
    </source>
</reference>
<dbReference type="PANTHER" id="PTHR10963:SF55">
    <property type="entry name" value="GLYCOSIDE HYDROLASE FAMILY 16 PROTEIN"/>
    <property type="match status" value="1"/>
</dbReference>
<dbReference type="Pfam" id="PF00722">
    <property type="entry name" value="Glyco_hydro_16"/>
    <property type="match status" value="1"/>
</dbReference>
<evidence type="ECO:0000313" key="4">
    <source>
        <dbReference type="EMBL" id="KAI9631768.1"/>
    </source>
</evidence>
<dbReference type="PANTHER" id="PTHR10963">
    <property type="entry name" value="GLYCOSYL HYDROLASE-RELATED"/>
    <property type="match status" value="1"/>
</dbReference>
<feature type="domain" description="GH16" evidence="3">
    <location>
        <begin position="59"/>
        <end position="394"/>
    </location>
</feature>
<dbReference type="GeneID" id="77728418"/>
<dbReference type="InterPro" id="IPR000757">
    <property type="entry name" value="Beta-glucanase-like"/>
</dbReference>
<dbReference type="InterPro" id="IPR013320">
    <property type="entry name" value="ConA-like_dom_sf"/>
</dbReference>
<dbReference type="PROSITE" id="PS51762">
    <property type="entry name" value="GH16_2"/>
    <property type="match status" value="1"/>
</dbReference>
<dbReference type="GO" id="GO:0004553">
    <property type="term" value="F:hydrolase activity, hydrolyzing O-glycosyl compounds"/>
    <property type="evidence" value="ECO:0007669"/>
    <property type="project" value="InterPro"/>
</dbReference>
<dbReference type="AlphaFoldDB" id="A0AA38LQP1"/>
<comment type="caution">
    <text evidence="4">The sequence shown here is derived from an EMBL/GenBank/DDBJ whole genome shotgun (WGS) entry which is preliminary data.</text>
</comment>
<comment type="similarity">
    <text evidence="1">Belongs to the glycosyl hydrolase 16 family.</text>
</comment>
<gene>
    <name evidence="4" type="ORF">MKK02DRAFT_35591</name>
</gene>
<sequence length="394" mass="44273">MLTTEIPKPWLKYKDPAHRWAKWLFWAGWLAGIAITAGLCVEAYMSIPRLENLCMVMEDDFSGSTISDYFWNHDITLDGGINGKFQWSTASTNNSFITDSTLYLVPTLTADHLGADAIINGATVNLTADGTCSSKNVSHCAVQSNSTLGTVINPVQGVTLQSKFSIRYGKVEVVARLPTGDWIWPAIRLMPVNDTYGAWPKSGEIDIINARGNRPGYGELGSDFMQSAVHWGPHLLFDSYFRTWGIRRDKVNGYASGFRKYALEWNDKYLMTYIDNKVQTALTVKFDQSFWDRGKYPTFYTDEGGNIAKLENPWFNSVNKAAPFDQPFYLELSLGVGGTSTYFPDNLGNKPWQDSSPLAASDFWTAKDRWLPTWPTDPKVRGMAIKSVKMYKTC</sequence>
<accession>A0AA38LQP1</accession>
<keyword evidence="5" id="KW-1185">Reference proteome</keyword>